<dbReference type="RefSeq" id="WP_168238160.1">
    <property type="nucleotide sequence ID" value="NZ_CP050995.1"/>
</dbReference>
<reference evidence="1 2" key="1">
    <citation type="submission" date="2019-09" db="EMBL/GenBank/DDBJ databases">
        <title>FDA dAtabase for Regulatory Grade micrObial Sequences (FDA-ARGOS): Supporting development and validation of Infectious Disease Dx tests.</title>
        <authorList>
            <person name="Sciortino C."/>
            <person name="Tallon L."/>
            <person name="Sadzewicz L."/>
            <person name="Vavikolanu K."/>
            <person name="Mehta A."/>
            <person name="Aluvathingal J."/>
            <person name="Nadendla S."/>
            <person name="Nandy P."/>
            <person name="Geyer C."/>
            <person name="Yan Y."/>
            <person name="Sichtig H."/>
        </authorList>
    </citation>
    <scope>NUCLEOTIDE SEQUENCE [LARGE SCALE GENOMIC DNA]</scope>
    <source>
        <strain evidence="1 2">FDAARGOS_636</strain>
    </source>
</reference>
<evidence type="ECO:0008006" key="3">
    <source>
        <dbReference type="Google" id="ProtNLM"/>
    </source>
</evidence>
<proteinExistence type="predicted"/>
<accession>A0ABX6KPI4</accession>
<dbReference type="Gene3D" id="2.180.10.10">
    <property type="entry name" value="RHS repeat-associated core"/>
    <property type="match status" value="1"/>
</dbReference>
<name>A0ABX6KPI4_CHRGL</name>
<sequence>MKKKIILISLLSVMITQKGYSQQSVGDVVTTPIASPSMAAMSRYSDAPVSLSSGLPEIGLPLLNAPLSDASGWPMSLGYNPQNIVANNVAGEVGASWSFFGAGVIYKKIINGLDECYDNASSPNYQKNEFDDIYYYNLPGLSGKFKIKRDIVNDTFTLINLTPNHVKIDFVRNSNTATFKADSFTITADNGYQYVFTDYDAARYGCGEFFMGNEYKTAYYLTRILNPIGIETAAITYDKKTKYKGSNNQYLIFQQNKMKTITSRKGQVVFDYVYDETLENTDINQKAVSDPYSLQKIYMKNPAGEILYSYTFNYTMLSTGTAASQKKRILNAVVKNDKNGTPIEQNSFVYTYPSGEGALKKMVSPTGGVVEYNYEPGELYFNFNDPAFLAGLDGAGDITYPNIQYFSDIASGTINTTQSLIYNFSIPGDQQVKKKFKFYLNITDYERPDPPPPPFPPKQHNLKITLKRGTEVIIPSFTITGNLYDQQYNLNAYPGNYTLEIVRTGEAKANGTFTASEVKVHPGPFRNAVRVGHSRIKDIKYYTSINDTAPQRTVNYAYDSFDLPDSASGYLFENEKDSDEDFGNTHVLYKNVKVSEVGKGSVRYSFKNPDDYPKQQTGGGAFPEYFWPYYNITKEGLMAKKEIYDEQNTLQAAELYDYELDYFSNNEYSFIAGSKITTKPAYIKKNINTGKVFYPGGKILESRSETLVSNINLKPLYSRSTADSDVSEKTYTYPIGRPGYQNLENANMTGIPILVEEKKNGKTLLKGETQYNNPSVLLPTSVLTTNIEDGSVKEAVKFEGYDDQGNLLQMNSAAGISTTFIYGYNKTEIIAKIEGARLSDIPQAAINDIVNASNQDYIQPQGMTAQQTEQSLINALDTFRQNPALVNYAVTTYTYDPVIGLTSTTPPSGFREIYEYDNAGRLKKVKKMEKDAAGNLSYKTVKEYQYHYKQ</sequence>
<gene>
    <name evidence="1" type="ORF">FOB44_07610</name>
</gene>
<evidence type="ECO:0000313" key="2">
    <source>
        <dbReference type="Proteomes" id="UP000501570"/>
    </source>
</evidence>
<organism evidence="1 2">
    <name type="scientific">Chryseobacterium gallinarum</name>
    <dbReference type="NCBI Taxonomy" id="1324352"/>
    <lineage>
        <taxon>Bacteria</taxon>
        <taxon>Pseudomonadati</taxon>
        <taxon>Bacteroidota</taxon>
        <taxon>Flavobacteriia</taxon>
        <taxon>Flavobacteriales</taxon>
        <taxon>Weeksellaceae</taxon>
        <taxon>Chryseobacterium group</taxon>
        <taxon>Chryseobacterium</taxon>
    </lineage>
</organism>
<keyword evidence="2" id="KW-1185">Reference proteome</keyword>
<protein>
    <recommendedName>
        <fullName evidence="3">RHS repeat protein</fullName>
    </recommendedName>
</protein>
<dbReference type="EMBL" id="CP050995">
    <property type="protein sequence ID" value="QIY90538.1"/>
    <property type="molecule type" value="Genomic_DNA"/>
</dbReference>
<dbReference type="Proteomes" id="UP000501570">
    <property type="component" value="Chromosome"/>
</dbReference>
<evidence type="ECO:0000313" key="1">
    <source>
        <dbReference type="EMBL" id="QIY90538.1"/>
    </source>
</evidence>